<feature type="transmembrane region" description="Helical" evidence="4">
    <location>
        <begin position="291"/>
        <end position="309"/>
    </location>
</feature>
<gene>
    <name evidence="5" type="ORF">HLH27_12330</name>
</gene>
<keyword evidence="2 4" id="KW-1133">Transmembrane helix</keyword>
<evidence type="ECO:0000256" key="3">
    <source>
        <dbReference type="ARBA" id="ARBA00023136"/>
    </source>
</evidence>
<comment type="caution">
    <text evidence="5">The sequence shown here is derived from an EMBL/GenBank/DDBJ whole genome shotgun (WGS) entry which is preliminary data.</text>
</comment>
<dbReference type="SUPFAM" id="SSF103473">
    <property type="entry name" value="MFS general substrate transporter"/>
    <property type="match status" value="1"/>
</dbReference>
<name>A0A7W4PTB3_9PROT</name>
<feature type="transmembrane region" description="Helical" evidence="4">
    <location>
        <begin position="90"/>
        <end position="109"/>
    </location>
</feature>
<feature type="transmembrane region" description="Helical" evidence="4">
    <location>
        <begin position="115"/>
        <end position="134"/>
    </location>
</feature>
<dbReference type="Pfam" id="PF07690">
    <property type="entry name" value="MFS_1"/>
    <property type="match status" value="1"/>
</dbReference>
<feature type="transmembrane region" description="Helical" evidence="4">
    <location>
        <begin position="146"/>
        <end position="164"/>
    </location>
</feature>
<dbReference type="Proteomes" id="UP000540556">
    <property type="component" value="Unassembled WGS sequence"/>
</dbReference>
<dbReference type="InterPro" id="IPR036259">
    <property type="entry name" value="MFS_trans_sf"/>
</dbReference>
<dbReference type="Gene3D" id="1.20.1250.20">
    <property type="entry name" value="MFS general substrate transporter like domains"/>
    <property type="match status" value="2"/>
</dbReference>
<feature type="transmembrane region" description="Helical" evidence="4">
    <location>
        <begin position="346"/>
        <end position="369"/>
    </location>
</feature>
<evidence type="ECO:0000256" key="1">
    <source>
        <dbReference type="ARBA" id="ARBA00022692"/>
    </source>
</evidence>
<feature type="transmembrane region" description="Helical" evidence="4">
    <location>
        <begin position="229"/>
        <end position="247"/>
    </location>
</feature>
<feature type="transmembrane region" description="Helical" evidence="4">
    <location>
        <begin position="60"/>
        <end position="78"/>
    </location>
</feature>
<evidence type="ECO:0000313" key="5">
    <source>
        <dbReference type="EMBL" id="MBB2205796.1"/>
    </source>
</evidence>
<evidence type="ECO:0000256" key="2">
    <source>
        <dbReference type="ARBA" id="ARBA00022989"/>
    </source>
</evidence>
<feature type="transmembrane region" description="Helical" evidence="4">
    <location>
        <begin position="267"/>
        <end position="284"/>
    </location>
</feature>
<keyword evidence="3 4" id="KW-0472">Membrane</keyword>
<reference evidence="5 6" key="1">
    <citation type="submission" date="2020-04" db="EMBL/GenBank/DDBJ databases">
        <title>Description of novel Gluconacetobacter.</title>
        <authorList>
            <person name="Sombolestani A."/>
        </authorList>
    </citation>
    <scope>NUCLEOTIDE SEQUENCE [LARGE SCALE GENOMIC DNA]</scope>
    <source>
        <strain evidence="5 6">LMG 27800</strain>
    </source>
</reference>
<evidence type="ECO:0000313" key="6">
    <source>
        <dbReference type="Proteomes" id="UP000540556"/>
    </source>
</evidence>
<keyword evidence="6" id="KW-1185">Reference proteome</keyword>
<dbReference type="RefSeq" id="WP_182950336.1">
    <property type="nucleotide sequence ID" value="NZ_JABEQK010000009.1"/>
</dbReference>
<proteinExistence type="predicted"/>
<dbReference type="AlphaFoldDB" id="A0A7W4PTB3"/>
<feature type="transmembrane region" description="Helical" evidence="4">
    <location>
        <begin position="176"/>
        <end position="195"/>
    </location>
</feature>
<protein>
    <submittedName>
        <fullName evidence="5">MFS transporter</fullName>
    </submittedName>
</protein>
<dbReference type="InterPro" id="IPR011701">
    <property type="entry name" value="MFS"/>
</dbReference>
<sequence>MTLPRAAPRGLRTTADTQALSPALGVGLGAATAAAHIGNNFTTYLIGGLIDQFGFTPLQMGLWSMTELLAYAAAMLFVAPHVARLSPRRLVLAAGFLVAGAQFGSAMVGSFPPLLAGRAACGLGFGLANAALNLTAGRTASPARAISIGLAGQTMLYTLINLGLPMAGARYGTPGMFVTLGALTVLFTLAATTLLPGRSDAMPCPPTTPLTTAPLIAGWRGLGRDGLKVLLAMALFSFGSLALWPFIERAAHDIGLSAVRYGRDQSLATLACAASNTLFAALATRLPRRTTMVAALSVCGGSCAALTLVSNGTAFALALVVFNVSWLVAYPVILSIAYQVDRSGRLSVLCSSAWILNMALGALVTGAIAQWLGGYVLVGPLGLVICCGALPLLWPLTARPR</sequence>
<dbReference type="EMBL" id="JABEQK010000009">
    <property type="protein sequence ID" value="MBB2205796.1"/>
    <property type="molecule type" value="Genomic_DNA"/>
</dbReference>
<evidence type="ECO:0000256" key="4">
    <source>
        <dbReference type="SAM" id="Phobius"/>
    </source>
</evidence>
<dbReference type="GO" id="GO:0022857">
    <property type="term" value="F:transmembrane transporter activity"/>
    <property type="evidence" value="ECO:0007669"/>
    <property type="project" value="InterPro"/>
</dbReference>
<organism evidence="5 6">
    <name type="scientific">Gluconacetobacter takamatsuzukensis</name>
    <dbReference type="NCBI Taxonomy" id="1286190"/>
    <lineage>
        <taxon>Bacteria</taxon>
        <taxon>Pseudomonadati</taxon>
        <taxon>Pseudomonadota</taxon>
        <taxon>Alphaproteobacteria</taxon>
        <taxon>Acetobacterales</taxon>
        <taxon>Acetobacteraceae</taxon>
        <taxon>Gluconacetobacter</taxon>
    </lineage>
</organism>
<feature type="transmembrane region" description="Helical" evidence="4">
    <location>
        <begin position="375"/>
        <end position="396"/>
    </location>
</feature>
<accession>A0A7W4PTB3</accession>
<feature type="transmembrane region" description="Helical" evidence="4">
    <location>
        <begin position="315"/>
        <end position="334"/>
    </location>
</feature>
<keyword evidence="1 4" id="KW-0812">Transmembrane</keyword>